<keyword evidence="7" id="KW-1133">Transmembrane helix</keyword>
<evidence type="ECO:0000256" key="8">
    <source>
        <dbReference type="SAM" id="SignalP"/>
    </source>
</evidence>
<evidence type="ECO:0000256" key="4">
    <source>
        <dbReference type="ARBA" id="ARBA00023157"/>
    </source>
</evidence>
<dbReference type="GO" id="GO:0006915">
    <property type="term" value="P:apoptotic process"/>
    <property type="evidence" value="ECO:0007669"/>
    <property type="project" value="UniProtKB-KW"/>
</dbReference>
<evidence type="ECO:0000313" key="12">
    <source>
        <dbReference type="Proteomes" id="UP000261540"/>
    </source>
</evidence>
<evidence type="ECO:0000256" key="2">
    <source>
        <dbReference type="ARBA" id="ARBA00022729"/>
    </source>
</evidence>
<dbReference type="GO" id="GO:0007165">
    <property type="term" value="P:signal transduction"/>
    <property type="evidence" value="ECO:0007669"/>
    <property type="project" value="InterPro"/>
</dbReference>
<keyword evidence="2 8" id="KW-0732">Signal</keyword>
<name>A0A3B3SM71_9TELE</name>
<keyword evidence="12" id="KW-1185">Reference proteome</keyword>
<feature type="chain" id="PRO_5017445472" evidence="8">
    <location>
        <begin position="18"/>
        <end position="405"/>
    </location>
</feature>
<evidence type="ECO:0000259" key="9">
    <source>
        <dbReference type="PROSITE" id="PS50017"/>
    </source>
</evidence>
<sequence length="405" mass="45768">MKLTILFFLWVVPLSLASLVPTDSTPASMKYHPLNRVGRLAVHEEVGGTELKRTKRNPTECEFKCPPGFYKNSKVQELCTEQRSHCSPCTHGTYTIIENQLSSCILCTPCDEKGSRVVKSNCTSTSDTKCDCKEGYQRINHTEEIFECEWIHKPTPTVPTTKAAYTTNKSTADHTTKNADHLGLASYVLLIMTTAFLLLGATLALTLCCRTQLGRESSRQHFLKSKLLYTTVQLPQEIPNYASPNQLFESPDPLVQIPLGSSDAAKVHRARPLDQHELQDLREESVRSDWPAWVLYAIIEKVPVRRWKEFLRLLRVPDGQMERAELEAGPSYLEQQYQMLRLWSRRAGVQLSDVYNVLQNMDLSGCAQDLQDKLEQQEVPIHTRSLAYQAIGWDREPTGGTGEAA</sequence>
<evidence type="ECO:0000259" key="10">
    <source>
        <dbReference type="PROSITE" id="PS50050"/>
    </source>
</evidence>
<reference evidence="11" key="1">
    <citation type="submission" date="2025-08" db="UniProtKB">
        <authorList>
            <consortium name="Ensembl"/>
        </authorList>
    </citation>
    <scope>IDENTIFICATION</scope>
</reference>
<proteinExistence type="predicted"/>
<dbReference type="SUPFAM" id="SSF57586">
    <property type="entry name" value="TNF receptor-like"/>
    <property type="match status" value="2"/>
</dbReference>
<protein>
    <submittedName>
        <fullName evidence="11">Tumor necrosis factor receptor superfamily member 1A-like</fullName>
    </submittedName>
</protein>
<evidence type="ECO:0000256" key="1">
    <source>
        <dbReference type="ARBA" id="ARBA00022703"/>
    </source>
</evidence>
<dbReference type="PANTHER" id="PTHR47220">
    <property type="entry name" value="TUMOR NECROSIS FACTOR RECEPTOR SUPERFAMILY MEMBER 25"/>
    <property type="match status" value="1"/>
</dbReference>
<keyword evidence="5" id="KW-0325">Glycoprotein</keyword>
<dbReference type="PROSITE" id="PS50050">
    <property type="entry name" value="TNFR_NGFR_2"/>
    <property type="match status" value="1"/>
</dbReference>
<feature type="domain" description="TNFR-Cys" evidence="10">
    <location>
        <begin position="88"/>
        <end position="130"/>
    </location>
</feature>
<evidence type="ECO:0000256" key="3">
    <source>
        <dbReference type="ARBA" id="ARBA00022737"/>
    </source>
</evidence>
<dbReference type="SMART" id="SM00208">
    <property type="entry name" value="TNFR"/>
    <property type="match status" value="1"/>
</dbReference>
<organism evidence="11 12">
    <name type="scientific">Paramormyrops kingsleyae</name>
    <dbReference type="NCBI Taxonomy" id="1676925"/>
    <lineage>
        <taxon>Eukaryota</taxon>
        <taxon>Metazoa</taxon>
        <taxon>Chordata</taxon>
        <taxon>Craniata</taxon>
        <taxon>Vertebrata</taxon>
        <taxon>Euteleostomi</taxon>
        <taxon>Actinopterygii</taxon>
        <taxon>Neopterygii</taxon>
        <taxon>Teleostei</taxon>
        <taxon>Osteoglossocephala</taxon>
        <taxon>Osteoglossomorpha</taxon>
        <taxon>Osteoglossiformes</taxon>
        <taxon>Mormyridae</taxon>
        <taxon>Paramormyrops</taxon>
    </lineage>
</organism>
<feature type="domain" description="Death" evidence="9">
    <location>
        <begin position="292"/>
        <end position="374"/>
    </location>
</feature>
<dbReference type="AlphaFoldDB" id="A0A3B3SM71"/>
<dbReference type="Pfam" id="PF00531">
    <property type="entry name" value="Death"/>
    <property type="match status" value="1"/>
</dbReference>
<dbReference type="GO" id="GO:0005886">
    <property type="term" value="C:plasma membrane"/>
    <property type="evidence" value="ECO:0007669"/>
    <property type="project" value="TreeGrafter"/>
</dbReference>
<dbReference type="InterPro" id="IPR001368">
    <property type="entry name" value="TNFR/NGFR_Cys_rich_reg"/>
</dbReference>
<evidence type="ECO:0000256" key="5">
    <source>
        <dbReference type="ARBA" id="ARBA00023180"/>
    </source>
</evidence>
<dbReference type="GeneTree" id="ENSGT00940000159540"/>
<keyword evidence="7" id="KW-0472">Membrane</keyword>
<accession>A0A3B3SM71</accession>
<dbReference type="OrthoDB" id="9940478at2759"/>
<dbReference type="InterPro" id="IPR000488">
    <property type="entry name" value="Death_dom"/>
</dbReference>
<feature type="repeat" description="TNFR-Cys" evidence="6">
    <location>
        <begin position="88"/>
        <end position="130"/>
    </location>
</feature>
<feature type="disulfide bond" evidence="6">
    <location>
        <begin position="89"/>
        <end position="104"/>
    </location>
</feature>
<dbReference type="Gene3D" id="2.10.50.10">
    <property type="entry name" value="Tumor Necrosis Factor Receptor, subunit A, domain 2"/>
    <property type="match status" value="2"/>
</dbReference>
<dbReference type="SUPFAM" id="SSF47986">
    <property type="entry name" value="DEATH domain"/>
    <property type="match status" value="1"/>
</dbReference>
<dbReference type="Gene3D" id="1.10.533.10">
    <property type="entry name" value="Death Domain, Fas"/>
    <property type="match status" value="1"/>
</dbReference>
<dbReference type="STRING" id="1676925.ENSPKIP00000031827"/>
<dbReference type="Pfam" id="PF00020">
    <property type="entry name" value="TNFR_c6"/>
    <property type="match status" value="1"/>
</dbReference>
<dbReference type="PROSITE" id="PS50017">
    <property type="entry name" value="DEATH_DOMAIN"/>
    <property type="match status" value="1"/>
</dbReference>
<dbReference type="InterPro" id="IPR022329">
    <property type="entry name" value="TNFR_25"/>
</dbReference>
<evidence type="ECO:0000313" key="11">
    <source>
        <dbReference type="Ensembl" id="ENSPKIP00000031827.1"/>
    </source>
</evidence>
<dbReference type="Proteomes" id="UP000261540">
    <property type="component" value="Unplaced"/>
</dbReference>
<evidence type="ECO:0000256" key="7">
    <source>
        <dbReference type="SAM" id="Phobius"/>
    </source>
</evidence>
<keyword evidence="3" id="KW-0677">Repeat</keyword>
<keyword evidence="7" id="KW-0812">Transmembrane</keyword>
<dbReference type="PANTHER" id="PTHR47220:SF1">
    <property type="entry name" value="TUMOR NECROSIS FACTOR RECEPTOR SUPERFAMILY MEMBER 25"/>
    <property type="match status" value="1"/>
</dbReference>
<dbReference type="Ensembl" id="ENSPKIT00000012681.1">
    <property type="protein sequence ID" value="ENSPKIP00000031827.1"/>
    <property type="gene ID" value="ENSPKIG00000012162.1"/>
</dbReference>
<comment type="caution">
    <text evidence="6">Lacks conserved residue(s) required for the propagation of feature annotation.</text>
</comment>
<evidence type="ECO:0000256" key="6">
    <source>
        <dbReference type="PROSITE-ProRule" id="PRU00206"/>
    </source>
</evidence>
<feature type="transmembrane region" description="Helical" evidence="7">
    <location>
        <begin position="184"/>
        <end position="209"/>
    </location>
</feature>
<dbReference type="InterPro" id="IPR011029">
    <property type="entry name" value="DEATH-like_dom_sf"/>
</dbReference>
<dbReference type="KEGG" id="pki:111859079"/>
<feature type="signal peptide" evidence="8">
    <location>
        <begin position="1"/>
        <end position="17"/>
    </location>
</feature>
<reference evidence="11" key="2">
    <citation type="submission" date="2025-09" db="UniProtKB">
        <authorList>
            <consortium name="Ensembl"/>
        </authorList>
    </citation>
    <scope>IDENTIFICATION</scope>
</reference>
<keyword evidence="4 6" id="KW-1015">Disulfide bond</keyword>
<keyword evidence="1" id="KW-0053">Apoptosis</keyword>